<evidence type="ECO:0000313" key="2">
    <source>
        <dbReference type="EMBL" id="RPA71394.1"/>
    </source>
</evidence>
<feature type="compositionally biased region" description="Basic and acidic residues" evidence="1">
    <location>
        <begin position="118"/>
        <end position="127"/>
    </location>
</feature>
<feature type="compositionally biased region" description="Polar residues" evidence="1">
    <location>
        <begin position="64"/>
        <end position="75"/>
    </location>
</feature>
<dbReference type="Proteomes" id="UP000275078">
    <property type="component" value="Unassembled WGS sequence"/>
</dbReference>
<evidence type="ECO:0000313" key="3">
    <source>
        <dbReference type="Proteomes" id="UP000275078"/>
    </source>
</evidence>
<feature type="region of interest" description="Disordered" evidence="1">
    <location>
        <begin position="51"/>
        <end position="79"/>
    </location>
</feature>
<dbReference type="EMBL" id="ML119934">
    <property type="protein sequence ID" value="RPA71394.1"/>
    <property type="molecule type" value="Genomic_DNA"/>
</dbReference>
<sequence>MPFPARFFTPSSPIVLGIAFFERCKPTLKLNGGHTLPTAIQKPAKPTLLLSPVTKPQTEKKSTLDTSSRSISDSNARMPLITSKDSCNVETRIRTPSPPGLLIQRLPENDYIQTRADDECLSREGRANRSFSDSQSPTETRRSNCNPNATRDRRVLVTRILLLQHIKQTLSLELDLKDVTLFPESRLQVPYTWALREAYAFPKGPDSRLKRLELFSLDDHNELRKALQQGQIRAVRKTHLSRPVDKNEVRRLRALRTKELLLKHLHTRFPTVDFTMADICPLPSARPLQYDWKLSHVYVFPTYNTGLNKHHRKSFINFSLKEHEDLEEALEKGHIWAVLKAEVNDKQDSPEKDGHGDGDQKKNEKDIADGEVECTEGYGGEDRKETGTTMDAGTRYNPSFQETKHDYFGEYRKEQEHNRALRAQLATSLEESKRLRELVFAAERNLQRITKTLRDGMDGARG</sequence>
<feature type="region of interest" description="Disordered" evidence="1">
    <location>
        <begin position="118"/>
        <end position="149"/>
    </location>
</feature>
<organism evidence="2 3">
    <name type="scientific">Ascobolus immersus RN42</name>
    <dbReference type="NCBI Taxonomy" id="1160509"/>
    <lineage>
        <taxon>Eukaryota</taxon>
        <taxon>Fungi</taxon>
        <taxon>Dikarya</taxon>
        <taxon>Ascomycota</taxon>
        <taxon>Pezizomycotina</taxon>
        <taxon>Pezizomycetes</taxon>
        <taxon>Pezizales</taxon>
        <taxon>Ascobolaceae</taxon>
        <taxon>Ascobolus</taxon>
    </lineage>
</organism>
<feature type="compositionally biased region" description="Polar residues" evidence="1">
    <location>
        <begin position="387"/>
        <end position="400"/>
    </location>
</feature>
<dbReference type="AlphaFoldDB" id="A0A3N4HP10"/>
<reference evidence="2 3" key="1">
    <citation type="journal article" date="2018" name="Nat. Ecol. Evol.">
        <title>Pezizomycetes genomes reveal the molecular basis of ectomycorrhizal truffle lifestyle.</title>
        <authorList>
            <person name="Murat C."/>
            <person name="Payen T."/>
            <person name="Noel B."/>
            <person name="Kuo A."/>
            <person name="Morin E."/>
            <person name="Chen J."/>
            <person name="Kohler A."/>
            <person name="Krizsan K."/>
            <person name="Balestrini R."/>
            <person name="Da Silva C."/>
            <person name="Montanini B."/>
            <person name="Hainaut M."/>
            <person name="Levati E."/>
            <person name="Barry K.W."/>
            <person name="Belfiori B."/>
            <person name="Cichocki N."/>
            <person name="Clum A."/>
            <person name="Dockter R.B."/>
            <person name="Fauchery L."/>
            <person name="Guy J."/>
            <person name="Iotti M."/>
            <person name="Le Tacon F."/>
            <person name="Lindquist E.A."/>
            <person name="Lipzen A."/>
            <person name="Malagnac F."/>
            <person name="Mello A."/>
            <person name="Molinier V."/>
            <person name="Miyauchi S."/>
            <person name="Poulain J."/>
            <person name="Riccioni C."/>
            <person name="Rubini A."/>
            <person name="Sitrit Y."/>
            <person name="Splivallo R."/>
            <person name="Traeger S."/>
            <person name="Wang M."/>
            <person name="Zifcakova L."/>
            <person name="Wipf D."/>
            <person name="Zambonelli A."/>
            <person name="Paolocci F."/>
            <person name="Nowrousian M."/>
            <person name="Ottonello S."/>
            <person name="Baldrian P."/>
            <person name="Spatafora J.W."/>
            <person name="Henrissat B."/>
            <person name="Nagy L.G."/>
            <person name="Aury J.M."/>
            <person name="Wincker P."/>
            <person name="Grigoriev I.V."/>
            <person name="Bonfante P."/>
            <person name="Martin F.M."/>
        </authorList>
    </citation>
    <scope>NUCLEOTIDE SEQUENCE [LARGE SCALE GENOMIC DNA]</scope>
    <source>
        <strain evidence="2 3">RN42</strain>
    </source>
</reference>
<protein>
    <submittedName>
        <fullName evidence="2">Uncharacterized protein</fullName>
    </submittedName>
</protein>
<gene>
    <name evidence="2" type="ORF">BJ508DRAFT_315652</name>
</gene>
<name>A0A3N4HP10_ASCIM</name>
<feature type="compositionally biased region" description="Polar residues" evidence="1">
    <location>
        <begin position="129"/>
        <end position="149"/>
    </location>
</feature>
<proteinExistence type="predicted"/>
<feature type="compositionally biased region" description="Basic and acidic residues" evidence="1">
    <location>
        <begin position="343"/>
        <end position="368"/>
    </location>
</feature>
<feature type="region of interest" description="Disordered" evidence="1">
    <location>
        <begin position="343"/>
        <end position="400"/>
    </location>
</feature>
<evidence type="ECO:0000256" key="1">
    <source>
        <dbReference type="SAM" id="MobiDB-lite"/>
    </source>
</evidence>
<keyword evidence="3" id="KW-1185">Reference proteome</keyword>
<accession>A0A3N4HP10</accession>